<sequence length="154" mass="17787">MLNVISRHDFFLVTALTFTLAQHCLFYIISTLTTASATAFAVSHFWEILTSMPKFKCCLYLLLNTLRKLDEATIEMIECYLFGITTQCCRFSFYHYYNYAGSVAKSLFVKYEYGLSLSLRKKSLLLIGTNFKLDNKLTEMLHKLSALNEHEMNA</sequence>
<proteinExistence type="predicted"/>
<dbReference type="AlphaFoldDB" id="A0A1A9WZ71"/>
<accession>A0A1A9WZ71</accession>
<reference evidence="1" key="2">
    <citation type="submission" date="2020-05" db="UniProtKB">
        <authorList>
            <consortium name="EnsemblMetazoa"/>
        </authorList>
    </citation>
    <scope>IDENTIFICATION</scope>
    <source>
        <strain evidence="1">IAEA</strain>
    </source>
</reference>
<protein>
    <submittedName>
        <fullName evidence="1">Uncharacterized protein</fullName>
    </submittedName>
</protein>
<organism evidence="1 2">
    <name type="scientific">Glossina brevipalpis</name>
    <dbReference type="NCBI Taxonomy" id="37001"/>
    <lineage>
        <taxon>Eukaryota</taxon>
        <taxon>Metazoa</taxon>
        <taxon>Ecdysozoa</taxon>
        <taxon>Arthropoda</taxon>
        <taxon>Hexapoda</taxon>
        <taxon>Insecta</taxon>
        <taxon>Pterygota</taxon>
        <taxon>Neoptera</taxon>
        <taxon>Endopterygota</taxon>
        <taxon>Diptera</taxon>
        <taxon>Brachycera</taxon>
        <taxon>Muscomorpha</taxon>
        <taxon>Hippoboscoidea</taxon>
        <taxon>Glossinidae</taxon>
        <taxon>Glossina</taxon>
    </lineage>
</organism>
<dbReference type="Proteomes" id="UP000091820">
    <property type="component" value="Unassembled WGS sequence"/>
</dbReference>
<dbReference type="EnsemblMetazoa" id="GBRI038119-RA">
    <property type="protein sequence ID" value="GBRI038119-PA"/>
    <property type="gene ID" value="GBRI038119"/>
</dbReference>
<keyword evidence="2" id="KW-1185">Reference proteome</keyword>
<evidence type="ECO:0000313" key="2">
    <source>
        <dbReference type="Proteomes" id="UP000091820"/>
    </source>
</evidence>
<reference evidence="2" key="1">
    <citation type="submission" date="2014-03" db="EMBL/GenBank/DDBJ databases">
        <authorList>
            <person name="Aksoy S."/>
            <person name="Warren W."/>
            <person name="Wilson R.K."/>
        </authorList>
    </citation>
    <scope>NUCLEOTIDE SEQUENCE [LARGE SCALE GENOMIC DNA]</scope>
    <source>
        <strain evidence="2">IAEA</strain>
    </source>
</reference>
<dbReference type="VEuPathDB" id="VectorBase:GBRI038119"/>
<name>A0A1A9WZ71_9MUSC</name>
<evidence type="ECO:0000313" key="1">
    <source>
        <dbReference type="EnsemblMetazoa" id="GBRI038119-PA"/>
    </source>
</evidence>